<protein>
    <submittedName>
        <fullName evidence="1">HAD family phosphatase</fullName>
    </submittedName>
</protein>
<dbReference type="PANTHER" id="PTHR10000">
    <property type="entry name" value="PHOSPHOSERINE PHOSPHATASE"/>
    <property type="match status" value="1"/>
</dbReference>
<dbReference type="PANTHER" id="PTHR10000:SF8">
    <property type="entry name" value="HAD SUPERFAMILY HYDROLASE-LIKE, TYPE 3"/>
    <property type="match status" value="1"/>
</dbReference>
<accession>A0A498CQR0</accession>
<evidence type="ECO:0000313" key="1">
    <source>
        <dbReference type="EMBL" id="RLL14605.1"/>
    </source>
</evidence>
<dbReference type="Gene3D" id="3.30.1240.10">
    <property type="match status" value="1"/>
</dbReference>
<dbReference type="InterPro" id="IPR023214">
    <property type="entry name" value="HAD_sf"/>
</dbReference>
<evidence type="ECO:0000313" key="2">
    <source>
        <dbReference type="Proteomes" id="UP000276301"/>
    </source>
</evidence>
<dbReference type="SUPFAM" id="SSF56784">
    <property type="entry name" value="HAD-like"/>
    <property type="match status" value="1"/>
</dbReference>
<gene>
    <name evidence="1" type="ORF">D4A47_01070</name>
</gene>
<proteinExistence type="predicted"/>
<dbReference type="Proteomes" id="UP000276301">
    <property type="component" value="Unassembled WGS sequence"/>
</dbReference>
<reference evidence="1 2" key="1">
    <citation type="submission" date="2018-10" db="EMBL/GenBank/DDBJ databases">
        <title>Anaerotruncus faecis sp. nov., isolated from human feces.</title>
        <authorList>
            <person name="Wang Y.-J."/>
        </authorList>
    </citation>
    <scope>NUCLEOTIDE SEQUENCE [LARGE SCALE GENOMIC DNA]</scope>
    <source>
        <strain evidence="1 2">22A2-44</strain>
    </source>
</reference>
<keyword evidence="2" id="KW-1185">Reference proteome</keyword>
<dbReference type="Gene3D" id="3.40.50.1000">
    <property type="entry name" value="HAD superfamily/HAD-like"/>
    <property type="match status" value="1"/>
</dbReference>
<name>A0A498CQR0_9FIRM</name>
<dbReference type="InterPro" id="IPR006379">
    <property type="entry name" value="HAD-SF_hydro_IIB"/>
</dbReference>
<dbReference type="AlphaFoldDB" id="A0A498CQR0"/>
<sequence>MIGRTGGILMRKMLALDLDGTTFGVRTELSEANRRALLAAKRAGTVVCFVTGRKSVEPISHLCALADYFVLNNGGTVVAAPDMEQLYTTLVERSDMLRLIDFCLSQDSAILHLISGDYWGVNRITPGVLRQQEEFEGTPVVYRGADDLPFETLDGFVVSENYGPVREFIEREGLRLTCAVTNATSMDVMPEGVNKWRGTAYVAAREGIAYENIVAAGNYYNDLELIRGAGVGVAVRNAPEEVRAQADYVTARTHLEDAVAEIVEKFIL</sequence>
<comment type="caution">
    <text evidence="1">The sequence shown here is derived from an EMBL/GenBank/DDBJ whole genome shotgun (WGS) entry which is preliminary data.</text>
</comment>
<dbReference type="GO" id="GO:0016791">
    <property type="term" value="F:phosphatase activity"/>
    <property type="evidence" value="ECO:0007669"/>
    <property type="project" value="TreeGrafter"/>
</dbReference>
<dbReference type="NCBIfam" id="TIGR01484">
    <property type="entry name" value="HAD-SF-IIB"/>
    <property type="match status" value="1"/>
</dbReference>
<dbReference type="Pfam" id="PF08282">
    <property type="entry name" value="Hydrolase_3"/>
    <property type="match status" value="1"/>
</dbReference>
<dbReference type="GO" id="GO:0000287">
    <property type="term" value="F:magnesium ion binding"/>
    <property type="evidence" value="ECO:0007669"/>
    <property type="project" value="TreeGrafter"/>
</dbReference>
<dbReference type="EMBL" id="RCHT01000001">
    <property type="protein sequence ID" value="RLL14605.1"/>
    <property type="molecule type" value="Genomic_DNA"/>
</dbReference>
<dbReference type="GO" id="GO:0005829">
    <property type="term" value="C:cytosol"/>
    <property type="evidence" value="ECO:0007669"/>
    <property type="project" value="TreeGrafter"/>
</dbReference>
<dbReference type="InterPro" id="IPR036412">
    <property type="entry name" value="HAD-like_sf"/>
</dbReference>
<organism evidence="1 2">
    <name type="scientific">Anaerotruncus massiliensis</name>
    <name type="common">ex Liu et al. 2021</name>
    <dbReference type="NCBI Taxonomy" id="2321404"/>
    <lineage>
        <taxon>Bacteria</taxon>
        <taxon>Bacillati</taxon>
        <taxon>Bacillota</taxon>
        <taxon>Clostridia</taxon>
        <taxon>Eubacteriales</taxon>
        <taxon>Oscillospiraceae</taxon>
        <taxon>Anaerotruncus</taxon>
    </lineage>
</organism>